<organism evidence="9 10">
    <name type="scientific">Catenulispora yoronensis</name>
    <dbReference type="NCBI Taxonomy" id="450799"/>
    <lineage>
        <taxon>Bacteria</taxon>
        <taxon>Bacillati</taxon>
        <taxon>Actinomycetota</taxon>
        <taxon>Actinomycetes</taxon>
        <taxon>Catenulisporales</taxon>
        <taxon>Catenulisporaceae</taxon>
        <taxon>Catenulispora</taxon>
    </lineage>
</organism>
<evidence type="ECO:0000256" key="6">
    <source>
        <dbReference type="HAMAP-Rule" id="MF_01358"/>
    </source>
</evidence>
<comment type="subcellular location">
    <subcellularLocation>
        <location evidence="6">Cell membrane</location>
        <topology evidence="6">Peripheral membrane protein</topology>
        <orientation evidence="6">Cytoplasmic side</orientation>
    </subcellularLocation>
</comment>
<dbReference type="InterPro" id="IPR029014">
    <property type="entry name" value="NiFe-Hase_large"/>
</dbReference>
<evidence type="ECO:0000256" key="5">
    <source>
        <dbReference type="ARBA" id="ARBA00023027"/>
    </source>
</evidence>
<evidence type="ECO:0000256" key="7">
    <source>
        <dbReference type="RuleBase" id="RU003685"/>
    </source>
</evidence>
<evidence type="ECO:0000313" key="10">
    <source>
        <dbReference type="Proteomes" id="UP001500751"/>
    </source>
</evidence>
<comment type="catalytic activity">
    <reaction evidence="6">
        <text>a quinone + NADH + 5 H(+)(in) = a quinol + NAD(+) + 4 H(+)(out)</text>
        <dbReference type="Rhea" id="RHEA:57888"/>
        <dbReference type="ChEBI" id="CHEBI:15378"/>
        <dbReference type="ChEBI" id="CHEBI:24646"/>
        <dbReference type="ChEBI" id="CHEBI:57540"/>
        <dbReference type="ChEBI" id="CHEBI:57945"/>
        <dbReference type="ChEBI" id="CHEBI:132124"/>
    </reaction>
</comment>
<dbReference type="InterPro" id="IPR014029">
    <property type="entry name" value="NADH_UbQ_OxRdtase_49kDa_CS"/>
</dbReference>
<evidence type="ECO:0000313" key="9">
    <source>
        <dbReference type="EMBL" id="GAA2029314.1"/>
    </source>
</evidence>
<keyword evidence="4 6" id="KW-1278">Translocase</keyword>
<sequence length="434" mass="47448">MYDWDELLRQAERRSGAGADGEDRLIVNMGPQHPSTHGVLRLILEIEGETVVEARCGIGYLHTGIEKNLEYRNWTQAVTFLTRADYLMPLFNETVYCRAVEALLGIQDDVPPRATVIRVLLMELNRISSHLVAIGTGGMELGALTVMTNAFRDREPVLDILEAVTGNRMNHAYIRPGGLAQDLPEGTIAAVRDLIREFPKRLRDYERLLNANPVFLARTKGVGHLDLAGCMALGMTGPVLRATGLPHDLRRAEPYLGYETYDFEVPTADGCDAYSRYLVRLAEMAESLRIVEQCLDRLEPGPVMVDDPKIAWPARLALGGGNGAAGASDGLGNSEEWVRHIMAQSMEALIYHFKLVTEGFAVPAGQVYSCVESPRGELGAHVVSDGGTRPFRVHLRDPSFTHLQAVPVMAEGGMLADVVAVLASLDPVLGGADR</sequence>
<comment type="function">
    <text evidence="6">NDH-1 shuttles electrons from NADH, via FMN and iron-sulfur (Fe-S) centers, to quinones in the respiratory chain. The immediate electron acceptor for the enzyme in this species is believed to be a menaquinone. Couples the redox reaction to proton translocation (for every two electrons transferred, four hydrogen ions are translocated across the cytoplasmic membrane), and thus conserves the redox energy in a proton gradient.</text>
</comment>
<evidence type="ECO:0000256" key="3">
    <source>
        <dbReference type="ARBA" id="ARBA00022719"/>
    </source>
</evidence>
<keyword evidence="10" id="KW-1185">Reference proteome</keyword>
<dbReference type="PROSITE" id="PS00535">
    <property type="entry name" value="COMPLEX1_49K"/>
    <property type="match status" value="1"/>
</dbReference>
<dbReference type="NCBIfam" id="NF004739">
    <property type="entry name" value="PRK06075.1"/>
    <property type="match status" value="1"/>
</dbReference>
<keyword evidence="2 6" id="KW-0813">Transport</keyword>
<dbReference type="RefSeq" id="WP_344666292.1">
    <property type="nucleotide sequence ID" value="NZ_BAAAQN010000015.1"/>
</dbReference>
<evidence type="ECO:0000256" key="4">
    <source>
        <dbReference type="ARBA" id="ARBA00022967"/>
    </source>
</evidence>
<keyword evidence="3 6" id="KW-0874">Quinone</keyword>
<dbReference type="EC" id="7.1.1.-" evidence="6"/>
<protein>
    <recommendedName>
        <fullName evidence="6">NADH-quinone oxidoreductase subunit D</fullName>
        <ecNumber evidence="6">7.1.1.-</ecNumber>
    </recommendedName>
    <alternativeName>
        <fullName evidence="6">NADH dehydrogenase I subunit D</fullName>
    </alternativeName>
    <alternativeName>
        <fullName evidence="6">NDH-1 subunit D</fullName>
    </alternativeName>
</protein>
<dbReference type="Proteomes" id="UP001500751">
    <property type="component" value="Unassembled WGS sequence"/>
</dbReference>
<keyword evidence="6" id="KW-1003">Cell membrane</keyword>
<comment type="subunit">
    <text evidence="6">NDH-1 is composed of 14 different subunits. Subunits NuoB, C, D, E, F, and G constitute the peripheral sector of the complex.</text>
</comment>
<name>A0ABN2U668_9ACTN</name>
<dbReference type="NCBIfam" id="TIGR01962">
    <property type="entry name" value="NuoD"/>
    <property type="match status" value="1"/>
</dbReference>
<evidence type="ECO:0000259" key="8">
    <source>
        <dbReference type="Pfam" id="PF00346"/>
    </source>
</evidence>
<proteinExistence type="inferred from homology"/>
<comment type="caution">
    <text evidence="9">The sequence shown here is derived from an EMBL/GenBank/DDBJ whole genome shotgun (WGS) entry which is preliminary data.</text>
</comment>
<keyword evidence="6" id="KW-0472">Membrane</keyword>
<reference evidence="9 10" key="1">
    <citation type="journal article" date="2019" name="Int. J. Syst. Evol. Microbiol.">
        <title>The Global Catalogue of Microorganisms (GCM) 10K type strain sequencing project: providing services to taxonomists for standard genome sequencing and annotation.</title>
        <authorList>
            <consortium name="The Broad Institute Genomics Platform"/>
            <consortium name="The Broad Institute Genome Sequencing Center for Infectious Disease"/>
            <person name="Wu L."/>
            <person name="Ma J."/>
        </authorList>
    </citation>
    <scope>NUCLEOTIDE SEQUENCE [LARGE SCALE GENOMIC DNA]</scope>
    <source>
        <strain evidence="9 10">JCM 16014</strain>
    </source>
</reference>
<dbReference type="InterPro" id="IPR022885">
    <property type="entry name" value="NDH1_su_D/H"/>
</dbReference>
<gene>
    <name evidence="6" type="primary">nuoD</name>
    <name evidence="9" type="ORF">GCM10009839_31000</name>
</gene>
<dbReference type="HAMAP" id="MF_01358">
    <property type="entry name" value="NDH1_NuoD"/>
    <property type="match status" value="1"/>
</dbReference>
<dbReference type="EMBL" id="BAAAQN010000015">
    <property type="protein sequence ID" value="GAA2029314.1"/>
    <property type="molecule type" value="Genomic_DNA"/>
</dbReference>
<dbReference type="Pfam" id="PF00346">
    <property type="entry name" value="Complex1_49kDa"/>
    <property type="match status" value="1"/>
</dbReference>
<feature type="domain" description="NADH-quinone oxidoreductase subunit D" evidence="8">
    <location>
        <begin position="141"/>
        <end position="434"/>
    </location>
</feature>
<comment type="similarity">
    <text evidence="1 6 7">Belongs to the complex I 49 kDa subunit family.</text>
</comment>
<dbReference type="Gene3D" id="1.10.645.10">
    <property type="entry name" value="Cytochrome-c3 Hydrogenase, chain B"/>
    <property type="match status" value="1"/>
</dbReference>
<keyword evidence="5 6" id="KW-0520">NAD</keyword>
<evidence type="ECO:0000256" key="2">
    <source>
        <dbReference type="ARBA" id="ARBA00022448"/>
    </source>
</evidence>
<accession>A0ABN2U668</accession>
<dbReference type="InterPro" id="IPR001135">
    <property type="entry name" value="NADH_Q_OxRdtase_suD"/>
</dbReference>
<dbReference type="PANTHER" id="PTHR11993">
    <property type="entry name" value="NADH-UBIQUINONE OXIDOREDUCTASE 49 KDA SUBUNIT"/>
    <property type="match status" value="1"/>
</dbReference>
<dbReference type="PANTHER" id="PTHR11993:SF10">
    <property type="entry name" value="NADH DEHYDROGENASE [UBIQUINONE] IRON-SULFUR PROTEIN 2, MITOCHONDRIAL"/>
    <property type="match status" value="1"/>
</dbReference>
<evidence type="ECO:0000256" key="1">
    <source>
        <dbReference type="ARBA" id="ARBA00005769"/>
    </source>
</evidence>
<dbReference type="SUPFAM" id="SSF56762">
    <property type="entry name" value="HydB/Nqo4-like"/>
    <property type="match status" value="1"/>
</dbReference>